<organism evidence="1">
    <name type="scientific">marine metagenome</name>
    <dbReference type="NCBI Taxonomy" id="408172"/>
    <lineage>
        <taxon>unclassified sequences</taxon>
        <taxon>metagenomes</taxon>
        <taxon>ecological metagenomes</taxon>
    </lineage>
</organism>
<reference evidence="1" key="1">
    <citation type="submission" date="2018-05" db="EMBL/GenBank/DDBJ databases">
        <authorList>
            <person name="Lanie J.A."/>
            <person name="Ng W.-L."/>
            <person name="Kazmierczak K.M."/>
            <person name="Andrzejewski T.M."/>
            <person name="Davidsen T.M."/>
            <person name="Wayne K.J."/>
            <person name="Tettelin H."/>
            <person name="Glass J.I."/>
            <person name="Rusch D."/>
            <person name="Podicherti R."/>
            <person name="Tsui H.-C.T."/>
            <person name="Winkler M.E."/>
        </authorList>
    </citation>
    <scope>NUCLEOTIDE SEQUENCE</scope>
</reference>
<dbReference type="EMBL" id="UINC01001660">
    <property type="protein sequence ID" value="SUZ85984.1"/>
    <property type="molecule type" value="Genomic_DNA"/>
</dbReference>
<sequence>VKSVIVLLHVDVVVVIANKIKN</sequence>
<protein>
    <submittedName>
        <fullName evidence="1">Uncharacterized protein</fullName>
    </submittedName>
</protein>
<feature type="non-terminal residue" evidence="1">
    <location>
        <position position="1"/>
    </location>
</feature>
<proteinExistence type="predicted"/>
<name>A0A381R431_9ZZZZ</name>
<dbReference type="AlphaFoldDB" id="A0A381R431"/>
<evidence type="ECO:0000313" key="1">
    <source>
        <dbReference type="EMBL" id="SUZ85984.1"/>
    </source>
</evidence>
<gene>
    <name evidence="1" type="ORF">METZ01_LOCUS38838</name>
</gene>
<accession>A0A381R431</accession>